<evidence type="ECO:0000313" key="1">
    <source>
        <dbReference type="EMBL" id="RDJ13944.1"/>
    </source>
</evidence>
<evidence type="ECO:0000313" key="2">
    <source>
        <dbReference type="Proteomes" id="UP000254939"/>
    </source>
</evidence>
<dbReference type="Proteomes" id="UP000254939">
    <property type="component" value="Unassembled WGS sequence"/>
</dbReference>
<dbReference type="AlphaFoldDB" id="A0A370KUI8"/>
<comment type="caution">
    <text evidence="1">The sequence shown here is derived from an EMBL/GenBank/DDBJ whole genome shotgun (WGS) entry which is preliminary data.</text>
</comment>
<organism evidence="1 2">
    <name type="scientific">Rhizobium grahamii</name>
    <dbReference type="NCBI Taxonomy" id="1120045"/>
    <lineage>
        <taxon>Bacteria</taxon>
        <taxon>Pseudomonadati</taxon>
        <taxon>Pseudomonadota</taxon>
        <taxon>Alphaproteobacteria</taxon>
        <taxon>Hyphomicrobiales</taxon>
        <taxon>Rhizobiaceae</taxon>
        <taxon>Rhizobium/Agrobacterium group</taxon>
        <taxon>Rhizobium</taxon>
    </lineage>
</organism>
<dbReference type="EMBL" id="NAAC01000007">
    <property type="protein sequence ID" value="RDJ13944.1"/>
    <property type="molecule type" value="Genomic_DNA"/>
</dbReference>
<proteinExistence type="predicted"/>
<sequence>MDRKYVKPTRRDLIAGAFNVAAAAALLQAIPPPSTGQSPSLRLRCGWPTVPDSWAQRTVVSNARTCGRATRSTASVSAK</sequence>
<protein>
    <recommendedName>
        <fullName evidence="3">Twin-arginine translocation signal domain-containing protein</fullName>
    </recommendedName>
</protein>
<name>A0A370KUI8_9HYPH</name>
<reference evidence="1 2" key="1">
    <citation type="submission" date="2017-03" db="EMBL/GenBank/DDBJ databases">
        <title>Genome analysis of Rhizobial strains effectives or ineffectives for nitrogen fixation isolated from bean seeds.</title>
        <authorList>
            <person name="Peralta H."/>
            <person name="Aguilar-Vera A."/>
            <person name="Mora Y."/>
            <person name="Vargas-Lagunas C."/>
            <person name="Girard L."/>
            <person name="Mora J."/>
        </authorList>
    </citation>
    <scope>NUCLEOTIDE SEQUENCE [LARGE SCALE GENOMIC DNA]</scope>
    <source>
        <strain evidence="1 2">CCGM3</strain>
    </source>
</reference>
<evidence type="ECO:0008006" key="3">
    <source>
        <dbReference type="Google" id="ProtNLM"/>
    </source>
</evidence>
<gene>
    <name evidence="1" type="ORF">B5K06_08240</name>
</gene>
<accession>A0A370KUI8</accession>
<dbReference type="RefSeq" id="WP_114712403.1">
    <property type="nucleotide sequence ID" value="NZ_KZ857258.1"/>
</dbReference>